<dbReference type="InterPro" id="IPR002347">
    <property type="entry name" value="SDR_fam"/>
</dbReference>
<dbReference type="CDD" id="cd05233">
    <property type="entry name" value="SDR_c"/>
    <property type="match status" value="1"/>
</dbReference>
<dbReference type="Gene3D" id="3.40.50.720">
    <property type="entry name" value="NAD(P)-binding Rossmann-like Domain"/>
    <property type="match status" value="1"/>
</dbReference>
<evidence type="ECO:0000256" key="2">
    <source>
        <dbReference type="ARBA" id="ARBA00022857"/>
    </source>
</evidence>
<feature type="coiled-coil region" evidence="4">
    <location>
        <begin position="301"/>
        <end position="328"/>
    </location>
</feature>
<feature type="region of interest" description="Disordered" evidence="5">
    <location>
        <begin position="416"/>
        <end position="471"/>
    </location>
</feature>
<dbReference type="PRINTS" id="PR00080">
    <property type="entry name" value="SDRFAMILY"/>
</dbReference>
<dbReference type="InterPro" id="IPR057326">
    <property type="entry name" value="KR_dom"/>
</dbReference>
<keyword evidence="2" id="KW-0521">NADP</keyword>
<dbReference type="OrthoDB" id="47007at2759"/>
<dbReference type="PANTHER" id="PTHR37325">
    <property type="entry name" value="OXIDOREDUCTASE 21 KDA SUBUNIT, PUTATIVE (AFU_ORTHOLOGUE AFUA_4G05910)-RELATED"/>
    <property type="match status" value="1"/>
</dbReference>
<reference evidence="8" key="1">
    <citation type="submission" date="2017-03" db="EMBL/GenBank/DDBJ databases">
        <title>Genomes of endolithic fungi from Antarctica.</title>
        <authorList>
            <person name="Coleine C."/>
            <person name="Masonjones S."/>
            <person name="Stajich J.E."/>
        </authorList>
    </citation>
    <scope>NUCLEOTIDE SEQUENCE [LARGE SCALE GENOMIC DNA]</scope>
    <source>
        <strain evidence="8">CCFEE 5527</strain>
    </source>
</reference>
<keyword evidence="4" id="KW-0175">Coiled coil</keyword>
<dbReference type="PROSITE" id="PS00061">
    <property type="entry name" value="ADH_SHORT"/>
    <property type="match status" value="1"/>
</dbReference>
<evidence type="ECO:0000313" key="8">
    <source>
        <dbReference type="Proteomes" id="UP000192596"/>
    </source>
</evidence>
<dbReference type="PANTHER" id="PTHR37325:SF1">
    <property type="entry name" value="OXIDOREDUCTASE 21 KDA SUBUNIT, PUTATIVE (AFU_ORTHOLOGUE AFUA_4G05910)-RELATED"/>
    <property type="match status" value="1"/>
</dbReference>
<gene>
    <name evidence="7" type="ORF">B0A48_11972</name>
</gene>
<dbReference type="InterPro" id="IPR020904">
    <property type="entry name" value="Sc_DH/Rdtase_CS"/>
</dbReference>
<evidence type="ECO:0000256" key="4">
    <source>
        <dbReference type="SAM" id="Coils"/>
    </source>
</evidence>
<dbReference type="GO" id="GO:0016491">
    <property type="term" value="F:oxidoreductase activity"/>
    <property type="evidence" value="ECO:0007669"/>
    <property type="project" value="UniProtKB-KW"/>
</dbReference>
<keyword evidence="3" id="KW-0560">Oxidoreductase</keyword>
<dbReference type="SUPFAM" id="SSF51735">
    <property type="entry name" value="NAD(P)-binding Rossmann-fold domains"/>
    <property type="match status" value="1"/>
</dbReference>
<dbReference type="FunFam" id="3.40.50.720:FF:000374">
    <property type="entry name" value="3-oxoacyl-(Acyl-carrier-protein) reductase"/>
    <property type="match status" value="1"/>
</dbReference>
<name>A0A1V8STC0_9PEZI</name>
<evidence type="ECO:0000313" key="7">
    <source>
        <dbReference type="EMBL" id="OQO02445.1"/>
    </source>
</evidence>
<dbReference type="InParanoid" id="A0A1V8STC0"/>
<feature type="domain" description="Ketoreductase" evidence="6">
    <location>
        <begin position="575"/>
        <end position="769"/>
    </location>
</feature>
<dbReference type="Pfam" id="PF00106">
    <property type="entry name" value="adh_short"/>
    <property type="match status" value="1"/>
</dbReference>
<comment type="caution">
    <text evidence="7">The sequence shown here is derived from an EMBL/GenBank/DDBJ whole genome shotgun (WGS) entry which is preliminary data.</text>
</comment>
<dbReference type="EMBL" id="NAJO01000027">
    <property type="protein sequence ID" value="OQO02445.1"/>
    <property type="molecule type" value="Genomic_DNA"/>
</dbReference>
<proteinExistence type="inferred from homology"/>
<dbReference type="SMART" id="SM00822">
    <property type="entry name" value="PKS_KR"/>
    <property type="match status" value="1"/>
</dbReference>
<comment type="similarity">
    <text evidence="1">Belongs to the short-chain dehydrogenases/reductases (SDR) family.</text>
</comment>
<evidence type="ECO:0000256" key="1">
    <source>
        <dbReference type="ARBA" id="ARBA00006484"/>
    </source>
</evidence>
<evidence type="ECO:0000256" key="5">
    <source>
        <dbReference type="SAM" id="MobiDB-lite"/>
    </source>
</evidence>
<sequence length="850" mass="92850">MASAGKAVKSAASAAGRDAQWKKYTVQPTGIYARINNFFAIDSKRSTGIPMNPQFRNPTPGGNDPALYDDKVTVPAGDIAENPYWKRDVRRQYPQLSVVRQPDVVALLSVGSAAAPKEDVLQIGDAGSKQLVALKEEGERGLSAFFEKEKGMARGVLGSDGLPPKPASRHLQGKRYTLQGPADQAYSDSYPCRVFIKHLLGGAAPFHRQDAQPEAPCPQCILGVHDDSPRKLYGIRGFHAGEHDPMIPKNWFKCPPVEIEASSTGMEAVRFQYVALARFAQKIHARCQVAQHLQAMTEAAHAGELEQRKHAEAEMQRMQREAALTRSTHEKDLAQLRKWQKRESLINHYLGIVPQMAEDLAQMRAQLADLGYLVSARDYQYRDDTHQENKAAAQLTAQQDVAEGVGDLPEIAHTHRHHPMNKGLTEPTDSKPLNGPGKQRTSSRDLMPPPFSKPTRRLVARDERRAPASRQPEPVQMLYDIPCVIHERPTHERAPAAFHAPAANRSSKHVSEHAAYTTQTQVGHTRYDEPMQITPAAQPSQSWDMRDSRAHQHLDPAASSTNWAGGDGSRILEGKLAVVTGASRGIGAATCENLAAKGASLVMNYTSDSSAEKTAALAKKLEEAHGIRCLPVQADMGTERGPAHLIEIASNNFSHPKTKKFQIDILVNNAGVASNRLVEECDVEDFAQLYNVNVRGPLLLMKAAIPYFPHDRSGRVVNVSSVSASLGFAKQSVYGGTKAALEAMTRTWARELAERATVNAVNPGPVATDMYSGTTREFQEQMSHWTINTPLAAVRPGIDREKFVEDASFAGGRPAYESDIAGTIAMLCTPDSGWCTGSVICANGGFKFST</sequence>
<evidence type="ECO:0000256" key="3">
    <source>
        <dbReference type="ARBA" id="ARBA00023002"/>
    </source>
</evidence>
<dbReference type="STRING" id="1507870.A0A1V8STC0"/>
<accession>A0A1V8STC0</accession>
<organism evidence="7 8">
    <name type="scientific">Cryoendolithus antarcticus</name>
    <dbReference type="NCBI Taxonomy" id="1507870"/>
    <lineage>
        <taxon>Eukaryota</taxon>
        <taxon>Fungi</taxon>
        <taxon>Dikarya</taxon>
        <taxon>Ascomycota</taxon>
        <taxon>Pezizomycotina</taxon>
        <taxon>Dothideomycetes</taxon>
        <taxon>Dothideomycetidae</taxon>
        <taxon>Cladosporiales</taxon>
        <taxon>Cladosporiaceae</taxon>
        <taxon>Cryoendolithus</taxon>
    </lineage>
</organism>
<evidence type="ECO:0000259" key="6">
    <source>
        <dbReference type="SMART" id="SM00822"/>
    </source>
</evidence>
<dbReference type="InterPro" id="IPR016813">
    <property type="entry name" value="NADH_Ub_cplx-1_21kDa"/>
</dbReference>
<dbReference type="InterPro" id="IPR036291">
    <property type="entry name" value="NAD(P)-bd_dom_sf"/>
</dbReference>
<protein>
    <recommendedName>
        <fullName evidence="6">Ketoreductase domain-containing protein</fullName>
    </recommendedName>
</protein>
<dbReference type="CDD" id="cd22849">
    <property type="entry name" value="NuzM"/>
    <property type="match status" value="1"/>
</dbReference>
<dbReference type="Proteomes" id="UP000192596">
    <property type="component" value="Unassembled WGS sequence"/>
</dbReference>
<dbReference type="PRINTS" id="PR00081">
    <property type="entry name" value="GDHRDH"/>
</dbReference>
<dbReference type="AlphaFoldDB" id="A0A1V8STC0"/>
<keyword evidence="8" id="KW-1185">Reference proteome</keyword>